<dbReference type="eggNOG" id="KOG1516">
    <property type="taxonomic scope" value="Eukaryota"/>
</dbReference>
<reference evidence="3" key="1">
    <citation type="journal article" date="2012" name="Science">
        <title>The Paleozoic origin of enzymatic lignin decomposition reconstructed from 31 fungal genomes.</title>
        <authorList>
            <person name="Floudas D."/>
            <person name="Binder M."/>
            <person name="Riley R."/>
            <person name="Barry K."/>
            <person name="Blanchette R.A."/>
            <person name="Henrissat B."/>
            <person name="Martinez A.T."/>
            <person name="Otillar R."/>
            <person name="Spatafora J.W."/>
            <person name="Yadav J.S."/>
            <person name="Aerts A."/>
            <person name="Benoit I."/>
            <person name="Boyd A."/>
            <person name="Carlson A."/>
            <person name="Copeland A."/>
            <person name="Coutinho P.M."/>
            <person name="de Vries R.P."/>
            <person name="Ferreira P."/>
            <person name="Findley K."/>
            <person name="Foster B."/>
            <person name="Gaskell J."/>
            <person name="Glotzer D."/>
            <person name="Gorecki P."/>
            <person name="Heitman J."/>
            <person name="Hesse C."/>
            <person name="Hori C."/>
            <person name="Igarashi K."/>
            <person name="Jurgens J.A."/>
            <person name="Kallen N."/>
            <person name="Kersten P."/>
            <person name="Kohler A."/>
            <person name="Kuees U."/>
            <person name="Kumar T.K.A."/>
            <person name="Kuo A."/>
            <person name="LaButti K."/>
            <person name="Larrondo L.F."/>
            <person name="Lindquist E."/>
            <person name="Ling A."/>
            <person name="Lombard V."/>
            <person name="Lucas S."/>
            <person name="Lundell T."/>
            <person name="Martin R."/>
            <person name="McLaughlin D.J."/>
            <person name="Morgenstern I."/>
            <person name="Morin E."/>
            <person name="Murat C."/>
            <person name="Nagy L.G."/>
            <person name="Nolan M."/>
            <person name="Ohm R.A."/>
            <person name="Patyshakuliyeva A."/>
            <person name="Rokas A."/>
            <person name="Ruiz-Duenas F.J."/>
            <person name="Sabat G."/>
            <person name="Salamov A."/>
            <person name="Samejima M."/>
            <person name="Schmutz J."/>
            <person name="Slot J.C."/>
            <person name="St John F."/>
            <person name="Stenlid J."/>
            <person name="Sun H."/>
            <person name="Sun S."/>
            <person name="Syed K."/>
            <person name="Tsang A."/>
            <person name="Wiebenga A."/>
            <person name="Young D."/>
            <person name="Pisabarro A."/>
            <person name="Eastwood D.C."/>
            <person name="Martin F."/>
            <person name="Cullen D."/>
            <person name="Grigoriev I.V."/>
            <person name="Hibbett D.S."/>
        </authorList>
    </citation>
    <scope>NUCLEOTIDE SEQUENCE [LARGE SCALE GENOMIC DNA]</scope>
    <source>
        <strain evidence="3">FP-91666</strain>
    </source>
</reference>
<sequence>FGGNTREKLTLAGRSAEAYSVHAQVCHEFFMRKGEQKDDAPVFNRLIIYSNAIPTSPKSLSDVQPQFEELLTACSIPLSLSGPEKLARLRSIPARKLTSKVMGLKMHTFRPVVNGTFFPTDLFDRFKNGEFAKEFERRRLELFVSEVRDERRSMYRQINPPDSLETLHLQVSNYYPSHVTDKLIDAYLNCKVHLPYAHPDPDPNIDAWKKVYGDIISDGQVRAPSRLLVDQLRHANVPLSHVHRYLIS</sequence>
<dbReference type="Proteomes" id="UP000053927">
    <property type="component" value="Unassembled WGS sequence"/>
</dbReference>
<dbReference type="GO" id="GO:0016787">
    <property type="term" value="F:hydrolase activity"/>
    <property type="evidence" value="ECO:0007669"/>
    <property type="project" value="UniProtKB-KW"/>
</dbReference>
<dbReference type="KEGG" id="shs:STEHIDRAFT_69004"/>
<dbReference type="InterPro" id="IPR029058">
    <property type="entry name" value="AB_hydrolase_fold"/>
</dbReference>
<feature type="domain" description="Carboxylesterase type B" evidence="1">
    <location>
        <begin position="1"/>
        <end position="238"/>
    </location>
</feature>
<protein>
    <submittedName>
        <fullName evidence="2">Alpha/beta-hydrolase</fullName>
    </submittedName>
</protein>
<dbReference type="OMA" id="DDIFIHF"/>
<dbReference type="SUPFAM" id="SSF53474">
    <property type="entry name" value="alpha/beta-Hydrolases"/>
    <property type="match status" value="1"/>
</dbReference>
<dbReference type="InterPro" id="IPR002018">
    <property type="entry name" value="CarbesteraseB"/>
</dbReference>
<dbReference type="PANTHER" id="PTHR43142">
    <property type="entry name" value="CARBOXYLIC ESTER HYDROLASE"/>
    <property type="match status" value="1"/>
</dbReference>
<dbReference type="GeneID" id="18806486"/>
<proteinExistence type="predicted"/>
<dbReference type="Gene3D" id="3.40.50.1820">
    <property type="entry name" value="alpha/beta hydrolase"/>
    <property type="match status" value="1"/>
</dbReference>
<organism evidence="2 3">
    <name type="scientific">Stereum hirsutum (strain FP-91666)</name>
    <name type="common">White-rot fungus</name>
    <dbReference type="NCBI Taxonomy" id="721885"/>
    <lineage>
        <taxon>Eukaryota</taxon>
        <taxon>Fungi</taxon>
        <taxon>Dikarya</taxon>
        <taxon>Basidiomycota</taxon>
        <taxon>Agaricomycotina</taxon>
        <taxon>Agaricomycetes</taxon>
        <taxon>Russulales</taxon>
        <taxon>Stereaceae</taxon>
        <taxon>Stereum</taxon>
    </lineage>
</organism>
<evidence type="ECO:0000313" key="3">
    <source>
        <dbReference type="Proteomes" id="UP000053927"/>
    </source>
</evidence>
<dbReference type="EMBL" id="JH687401">
    <property type="protein sequence ID" value="EIM79805.1"/>
    <property type="molecule type" value="Genomic_DNA"/>
</dbReference>
<gene>
    <name evidence="2" type="ORF">STEHIDRAFT_69004</name>
</gene>
<dbReference type="Pfam" id="PF00135">
    <property type="entry name" value="COesterase"/>
    <property type="match status" value="1"/>
</dbReference>
<dbReference type="AlphaFoldDB" id="R7RY32"/>
<dbReference type="PANTHER" id="PTHR43142:SF8">
    <property type="entry name" value="CARBOXYLIC ESTER HYDROLASE"/>
    <property type="match status" value="1"/>
</dbReference>
<name>R7RY32_STEHR</name>
<keyword evidence="2" id="KW-0378">Hydrolase</keyword>
<accession>R7RY32</accession>
<keyword evidence="3" id="KW-1185">Reference proteome</keyword>
<dbReference type="OrthoDB" id="6846267at2759"/>
<evidence type="ECO:0000313" key="2">
    <source>
        <dbReference type="EMBL" id="EIM79805.1"/>
    </source>
</evidence>
<evidence type="ECO:0000259" key="1">
    <source>
        <dbReference type="Pfam" id="PF00135"/>
    </source>
</evidence>
<feature type="non-terminal residue" evidence="2">
    <location>
        <position position="1"/>
    </location>
</feature>
<dbReference type="RefSeq" id="XP_007311046.1">
    <property type="nucleotide sequence ID" value="XM_007310984.1"/>
</dbReference>